<dbReference type="Gene3D" id="3.40.1440.60">
    <property type="entry name" value="PriA, 3(prime) DNA-binding domain"/>
    <property type="match status" value="1"/>
</dbReference>
<evidence type="ECO:0000256" key="2">
    <source>
        <dbReference type="ARBA" id="ARBA00022840"/>
    </source>
</evidence>
<protein>
    <submittedName>
        <fullName evidence="5">Primosomal protein N</fullName>
    </submittedName>
</protein>
<dbReference type="Proteomes" id="UP000034934">
    <property type="component" value="Unassembled WGS sequence"/>
</dbReference>
<dbReference type="EMBL" id="LBOG01000002">
    <property type="protein sequence ID" value="KKP30559.1"/>
    <property type="molecule type" value="Genomic_DNA"/>
</dbReference>
<keyword evidence="3" id="KW-0238">DNA-binding</keyword>
<evidence type="ECO:0000313" key="6">
    <source>
        <dbReference type="Proteomes" id="UP000034934"/>
    </source>
</evidence>
<dbReference type="GO" id="GO:0006270">
    <property type="term" value="P:DNA replication initiation"/>
    <property type="evidence" value="ECO:0007669"/>
    <property type="project" value="TreeGrafter"/>
</dbReference>
<evidence type="ECO:0000313" key="5">
    <source>
        <dbReference type="EMBL" id="KKP30559.1"/>
    </source>
</evidence>
<evidence type="ECO:0000259" key="4">
    <source>
        <dbReference type="Pfam" id="PF17764"/>
    </source>
</evidence>
<comment type="caution">
    <text evidence="5">The sequence shown here is derived from an EMBL/GenBank/DDBJ whole genome shotgun (WGS) entry which is preliminary data.</text>
</comment>
<dbReference type="Pfam" id="PF17764">
    <property type="entry name" value="PriA_3primeBD"/>
    <property type="match status" value="1"/>
</dbReference>
<evidence type="ECO:0000256" key="3">
    <source>
        <dbReference type="ARBA" id="ARBA00023125"/>
    </source>
</evidence>
<dbReference type="Gene3D" id="3.40.50.300">
    <property type="entry name" value="P-loop containing nucleotide triphosphate hydrolases"/>
    <property type="match status" value="1"/>
</dbReference>
<gene>
    <name evidence="5" type="ORF">UR19_C0002G0080</name>
</gene>
<reference evidence="5 6" key="1">
    <citation type="journal article" date="2015" name="Nature">
        <title>rRNA introns, odd ribosomes, and small enigmatic genomes across a large radiation of phyla.</title>
        <authorList>
            <person name="Brown C.T."/>
            <person name="Hug L.A."/>
            <person name="Thomas B.C."/>
            <person name="Sharon I."/>
            <person name="Castelle C.J."/>
            <person name="Singh A."/>
            <person name="Wilkins M.J."/>
            <person name="Williams K.H."/>
            <person name="Banfield J.F."/>
        </authorList>
    </citation>
    <scope>NUCLEOTIDE SEQUENCE [LARGE SCALE GENOMIC DNA]</scope>
</reference>
<dbReference type="GO" id="GO:0006310">
    <property type="term" value="P:DNA recombination"/>
    <property type="evidence" value="ECO:0007669"/>
    <property type="project" value="TreeGrafter"/>
</dbReference>
<keyword evidence="1" id="KW-0547">Nucleotide-binding</keyword>
<dbReference type="AlphaFoldDB" id="A0A0F9YFQ9"/>
<dbReference type="InterPro" id="IPR042115">
    <property type="entry name" value="PriA_3primeBD_sf"/>
</dbReference>
<feature type="domain" description="Primosomal protein N' 3' DNA-binding" evidence="4">
    <location>
        <begin position="19"/>
        <end position="105"/>
    </location>
</feature>
<organism evidence="5 6">
    <name type="scientific">Candidatus Nomurabacteria bacterium GW2011_GWF1_31_48</name>
    <dbReference type="NCBI Taxonomy" id="1618767"/>
    <lineage>
        <taxon>Bacteria</taxon>
        <taxon>Candidatus Nomuraibacteriota</taxon>
    </lineage>
</organism>
<dbReference type="GO" id="GO:0006302">
    <property type="term" value="P:double-strand break repair"/>
    <property type="evidence" value="ECO:0007669"/>
    <property type="project" value="TreeGrafter"/>
</dbReference>
<dbReference type="InterPro" id="IPR027417">
    <property type="entry name" value="P-loop_NTPase"/>
</dbReference>
<keyword evidence="2" id="KW-0067">ATP-binding</keyword>
<dbReference type="GO" id="GO:0003677">
    <property type="term" value="F:DNA binding"/>
    <property type="evidence" value="ECO:0007669"/>
    <property type="project" value="UniProtKB-KW"/>
</dbReference>
<dbReference type="InterPro" id="IPR041222">
    <property type="entry name" value="PriA_3primeBD"/>
</dbReference>
<dbReference type="GO" id="GO:0043138">
    <property type="term" value="F:3'-5' DNA helicase activity"/>
    <property type="evidence" value="ECO:0007669"/>
    <property type="project" value="TreeGrafter"/>
</dbReference>
<dbReference type="GO" id="GO:0005524">
    <property type="term" value="F:ATP binding"/>
    <property type="evidence" value="ECO:0007669"/>
    <property type="project" value="UniProtKB-KW"/>
</dbReference>
<evidence type="ECO:0000256" key="1">
    <source>
        <dbReference type="ARBA" id="ARBA00022741"/>
    </source>
</evidence>
<accession>A0A0F9YFQ9</accession>
<proteinExistence type="predicted"/>
<dbReference type="PANTHER" id="PTHR30580:SF0">
    <property type="entry name" value="PRIMOSOMAL PROTEIN N"/>
    <property type="match status" value="1"/>
</dbReference>
<name>A0A0F9YFQ9_9BACT</name>
<dbReference type="PANTHER" id="PTHR30580">
    <property type="entry name" value="PRIMOSOMAL PROTEIN N"/>
    <property type="match status" value="1"/>
</dbReference>
<sequence>MKIVTVIPLQKGVFKTDLTYFTAKDIKNGSIVNIPIRNKKILGLVISSEDASNIKSKLKEMSFNLKKIDEIKEHSIFRNEFIESTLLLSSYFVSKKNSSIVSFIPSIFREKYDEIVKLSTNNQKALTENNNQIETNIFNKNIKTEKLLFQAQLEDRISYYKTLIRGQFALKKSVFLVLPTEHDIEIFYQSLSKGIENFTFFIHGGLKPKRIIEQYKQIINSSHGVLILGTAPFLSISRTDIGVIIVEHESSNAYKMIRRPHFDSRIFSEIFASKINAKFILGDTLLRYETIARKENDNLGEVYPLSFRTNFSNTKIEIIDPNIDKNENSINSKFRIFSEDSLKEIENTLNNKKNVFIFSLRKGLATYTICKDCNETINCDKCLAPLVLYLSSNGKKRMFVCNKCNTEKDPETKCPICKSWNLMPLGIGTDRVYEELKEKFPKNKIFKLDKEIAKTASGASKIVNEFKKNTPSILVGTEMAFYYLKEKIDLSMIASFDGLWTIPNYKMSEKIIQLLLSMLSITERKFIIHTKNKKDSALLAVRGENLLPFVREELQDRKNLNYPPYKRFIKITYLGNKEDSLEAKKILAELFKEYNPDIFSGFILKNKNQYITNALIKLDPLKWSLSELSHNSSIDQNLYNLLSSLPFSYEVFVDPEDLL</sequence>